<dbReference type="EMBL" id="JARKIB010000260">
    <property type="protein sequence ID" value="KAJ7718821.1"/>
    <property type="molecule type" value="Genomic_DNA"/>
</dbReference>
<keyword evidence="3" id="KW-1185">Reference proteome</keyword>
<proteinExistence type="predicted"/>
<comment type="caution">
    <text evidence="2">The sequence shown here is derived from an EMBL/GenBank/DDBJ whole genome shotgun (WGS) entry which is preliminary data.</text>
</comment>
<reference evidence="2" key="1">
    <citation type="submission" date="2023-03" db="EMBL/GenBank/DDBJ databases">
        <title>Massive genome expansion in bonnet fungi (Mycena s.s.) driven by repeated elements and novel gene families across ecological guilds.</title>
        <authorList>
            <consortium name="Lawrence Berkeley National Laboratory"/>
            <person name="Harder C.B."/>
            <person name="Miyauchi S."/>
            <person name="Viragh M."/>
            <person name="Kuo A."/>
            <person name="Thoen E."/>
            <person name="Andreopoulos B."/>
            <person name="Lu D."/>
            <person name="Skrede I."/>
            <person name="Drula E."/>
            <person name="Henrissat B."/>
            <person name="Morin E."/>
            <person name="Kohler A."/>
            <person name="Barry K."/>
            <person name="LaButti K."/>
            <person name="Morin E."/>
            <person name="Salamov A."/>
            <person name="Lipzen A."/>
            <person name="Mereny Z."/>
            <person name="Hegedus B."/>
            <person name="Baldrian P."/>
            <person name="Stursova M."/>
            <person name="Weitz H."/>
            <person name="Taylor A."/>
            <person name="Grigoriev I.V."/>
            <person name="Nagy L.G."/>
            <person name="Martin F."/>
            <person name="Kauserud H."/>
        </authorList>
    </citation>
    <scope>NUCLEOTIDE SEQUENCE</scope>
    <source>
        <strain evidence="2">CBHHK182m</strain>
    </source>
</reference>
<dbReference type="AlphaFoldDB" id="A0AAD7HEE3"/>
<evidence type="ECO:0000313" key="3">
    <source>
        <dbReference type="Proteomes" id="UP001215598"/>
    </source>
</evidence>
<feature type="region of interest" description="Disordered" evidence="1">
    <location>
        <begin position="348"/>
        <end position="386"/>
    </location>
</feature>
<evidence type="ECO:0008006" key="4">
    <source>
        <dbReference type="Google" id="ProtNLM"/>
    </source>
</evidence>
<evidence type="ECO:0000256" key="1">
    <source>
        <dbReference type="SAM" id="MobiDB-lite"/>
    </source>
</evidence>
<evidence type="ECO:0000313" key="2">
    <source>
        <dbReference type="EMBL" id="KAJ7718821.1"/>
    </source>
</evidence>
<sequence length="386" mass="43972">MTSAAELEDGLISSPPLHGHFLSDKSAALQRDTFVFWADSYHPITLLFGFNQKLTPVSSAKLHRWVDVMSGRHQEFILGPVKVTPRGIMSYVASPDGPLIDPGSEEPLPPGNYAWYSDRNLTIPHTFFYLAAVQSSMRRDSFEYRVLEMGDDERLCSLYKFPFGVEQAVHQRDAQQCRITGSTDKTMQTWIVPPPWAWAAVMSYDADSFDPTPFIVAANVITLRTDLKVHFYNHNFAVDADDNYRIVVFRDMGDVQSLLPTHLPRRSHDDPADAEFFRLHLRCTLNFMLLDGDISEKYPPHVILNMMEQLGVRGYDCEMVSLEDKRWQTDLGRAILADELQARADRSIYESQLGDSDSNSDSDSDSEPQELNCQPDGLEVNWDYYK</sequence>
<protein>
    <recommendedName>
        <fullName evidence="4">HNH nuclease domain-containing protein</fullName>
    </recommendedName>
</protein>
<accession>A0AAD7HEE3</accession>
<gene>
    <name evidence="2" type="ORF">B0H16DRAFT_1608318</name>
</gene>
<dbReference type="Proteomes" id="UP001215598">
    <property type="component" value="Unassembled WGS sequence"/>
</dbReference>
<organism evidence="2 3">
    <name type="scientific">Mycena metata</name>
    <dbReference type="NCBI Taxonomy" id="1033252"/>
    <lineage>
        <taxon>Eukaryota</taxon>
        <taxon>Fungi</taxon>
        <taxon>Dikarya</taxon>
        <taxon>Basidiomycota</taxon>
        <taxon>Agaricomycotina</taxon>
        <taxon>Agaricomycetes</taxon>
        <taxon>Agaricomycetidae</taxon>
        <taxon>Agaricales</taxon>
        <taxon>Marasmiineae</taxon>
        <taxon>Mycenaceae</taxon>
        <taxon>Mycena</taxon>
    </lineage>
</organism>
<name>A0AAD7HEE3_9AGAR</name>
<feature type="compositionally biased region" description="Acidic residues" evidence="1">
    <location>
        <begin position="358"/>
        <end position="368"/>
    </location>
</feature>